<evidence type="ECO:0000256" key="7">
    <source>
        <dbReference type="ARBA" id="ARBA00022970"/>
    </source>
</evidence>
<evidence type="ECO:0000256" key="6">
    <source>
        <dbReference type="ARBA" id="ARBA00022692"/>
    </source>
</evidence>
<dbReference type="PROSITE" id="PS50928">
    <property type="entry name" value="ABC_TM1"/>
    <property type="match status" value="1"/>
</dbReference>
<dbReference type="NCBIfam" id="TIGR01726">
    <property type="entry name" value="HEQRo_perm_3TM"/>
    <property type="match status" value="1"/>
</dbReference>
<reference evidence="12 13" key="1">
    <citation type="submission" date="2020-04" db="EMBL/GenBank/DDBJ databases">
        <title>Enterovirga sp. isolate from soil.</title>
        <authorList>
            <person name="Chea S."/>
            <person name="Kim D.-U."/>
        </authorList>
    </citation>
    <scope>NUCLEOTIDE SEQUENCE [LARGE SCALE GENOMIC DNA]</scope>
    <source>
        <strain evidence="12 13">DB1703</strain>
    </source>
</reference>
<evidence type="ECO:0000256" key="1">
    <source>
        <dbReference type="ARBA" id="ARBA00003159"/>
    </source>
</evidence>
<feature type="domain" description="ABC transmembrane type-1" evidence="11">
    <location>
        <begin position="19"/>
        <end position="207"/>
    </location>
</feature>
<dbReference type="PANTHER" id="PTHR30614">
    <property type="entry name" value="MEMBRANE COMPONENT OF AMINO ACID ABC TRANSPORTER"/>
    <property type="match status" value="1"/>
</dbReference>
<comment type="caution">
    <text evidence="12">The sequence shown here is derived from an EMBL/GenBank/DDBJ whole genome shotgun (WGS) entry which is preliminary data.</text>
</comment>
<evidence type="ECO:0000256" key="10">
    <source>
        <dbReference type="RuleBase" id="RU363032"/>
    </source>
</evidence>
<dbReference type="GO" id="GO:0006865">
    <property type="term" value="P:amino acid transport"/>
    <property type="evidence" value="ECO:0007669"/>
    <property type="project" value="UniProtKB-KW"/>
</dbReference>
<evidence type="ECO:0000256" key="4">
    <source>
        <dbReference type="ARBA" id="ARBA00022448"/>
    </source>
</evidence>
<dbReference type="Proteomes" id="UP000564885">
    <property type="component" value="Unassembled WGS sequence"/>
</dbReference>
<evidence type="ECO:0000256" key="8">
    <source>
        <dbReference type="ARBA" id="ARBA00022989"/>
    </source>
</evidence>
<dbReference type="Pfam" id="PF00528">
    <property type="entry name" value="BPD_transp_1"/>
    <property type="match status" value="1"/>
</dbReference>
<dbReference type="InterPro" id="IPR035906">
    <property type="entry name" value="MetI-like_sf"/>
</dbReference>
<evidence type="ECO:0000313" key="12">
    <source>
        <dbReference type="EMBL" id="NNM70870.1"/>
    </source>
</evidence>
<keyword evidence="7" id="KW-0029">Amino-acid transport</keyword>
<name>A0A849I404_9HYPH</name>
<dbReference type="PANTHER" id="PTHR30614:SF20">
    <property type="entry name" value="GLUTAMINE TRANSPORT SYSTEM PERMEASE PROTEIN GLNP"/>
    <property type="match status" value="1"/>
</dbReference>
<keyword evidence="4 10" id="KW-0813">Transport</keyword>
<dbReference type="InterPro" id="IPR043429">
    <property type="entry name" value="ArtM/GltK/GlnP/TcyL/YhdX-like"/>
</dbReference>
<evidence type="ECO:0000313" key="13">
    <source>
        <dbReference type="Proteomes" id="UP000564885"/>
    </source>
</evidence>
<keyword evidence="6 10" id="KW-0812">Transmembrane</keyword>
<keyword evidence="13" id="KW-1185">Reference proteome</keyword>
<evidence type="ECO:0000256" key="9">
    <source>
        <dbReference type="ARBA" id="ARBA00023136"/>
    </source>
</evidence>
<dbReference type="SUPFAM" id="SSF161098">
    <property type="entry name" value="MetI-like"/>
    <property type="match status" value="1"/>
</dbReference>
<evidence type="ECO:0000256" key="5">
    <source>
        <dbReference type="ARBA" id="ARBA00022475"/>
    </source>
</evidence>
<gene>
    <name evidence="12" type="ORF">HJG44_00465</name>
</gene>
<keyword evidence="9 10" id="KW-0472">Membrane</keyword>
<keyword evidence="5" id="KW-1003">Cell membrane</keyword>
<feature type="transmembrane region" description="Helical" evidence="10">
    <location>
        <begin position="20"/>
        <end position="43"/>
    </location>
</feature>
<comment type="function">
    <text evidence="1">Part of the binding-protein-dependent transport system for glutamine; probably responsible for the translocation of the substrate across the membrane.</text>
</comment>
<dbReference type="GO" id="GO:0043190">
    <property type="term" value="C:ATP-binding cassette (ABC) transporter complex"/>
    <property type="evidence" value="ECO:0007669"/>
    <property type="project" value="InterPro"/>
</dbReference>
<dbReference type="GO" id="GO:0022857">
    <property type="term" value="F:transmembrane transporter activity"/>
    <property type="evidence" value="ECO:0007669"/>
    <property type="project" value="InterPro"/>
</dbReference>
<comment type="subcellular location">
    <subcellularLocation>
        <location evidence="2">Cell inner membrane</location>
        <topology evidence="2">Multi-pass membrane protein</topology>
    </subcellularLocation>
    <subcellularLocation>
        <location evidence="10">Cell membrane</location>
        <topology evidence="10">Multi-pass membrane protein</topology>
    </subcellularLocation>
</comment>
<accession>A0A849I404</accession>
<feature type="transmembrane region" description="Helical" evidence="10">
    <location>
        <begin position="188"/>
        <end position="210"/>
    </location>
</feature>
<dbReference type="InterPro" id="IPR000515">
    <property type="entry name" value="MetI-like"/>
</dbReference>
<dbReference type="Gene3D" id="1.10.3720.10">
    <property type="entry name" value="MetI-like"/>
    <property type="match status" value="1"/>
</dbReference>
<proteinExistence type="inferred from homology"/>
<dbReference type="InterPro" id="IPR010065">
    <property type="entry name" value="AA_ABC_transptr_permease_3TM"/>
</dbReference>
<sequence length="218" mass="23754">MPFDFGFVVRNLPVFLDGLFVTIQLSALAFVLSLLWGLVVVGLRRSDSAPVRNLAAGYIQAVRNTPVLVQMYFIFFGSGMAGYPLSGFVAGLLALTLQNGGYVAEIYRAGIDSVSRRQTEAGLALGMLRRQAFFIVTLPQALRRVVAPISNQGVTIIKDTALVSTISVAEMTQAGRLLADRTAAVYEVFFTLALLYLLVVSIFSGTMRLIERRVRVLA</sequence>
<evidence type="ECO:0000256" key="3">
    <source>
        <dbReference type="ARBA" id="ARBA00010072"/>
    </source>
</evidence>
<comment type="similarity">
    <text evidence="3">Belongs to the binding-protein-dependent transport system permease family. HisMQ subfamily.</text>
</comment>
<dbReference type="RefSeq" id="WP_171216399.1">
    <property type="nucleotide sequence ID" value="NZ_JABEPP010000001.1"/>
</dbReference>
<evidence type="ECO:0000256" key="2">
    <source>
        <dbReference type="ARBA" id="ARBA00004429"/>
    </source>
</evidence>
<evidence type="ECO:0000259" key="11">
    <source>
        <dbReference type="PROSITE" id="PS50928"/>
    </source>
</evidence>
<feature type="transmembrane region" description="Helical" evidence="10">
    <location>
        <begin position="72"/>
        <end position="95"/>
    </location>
</feature>
<keyword evidence="8 10" id="KW-1133">Transmembrane helix</keyword>
<organism evidence="12 13">
    <name type="scientific">Enterovirga aerilata</name>
    <dbReference type="NCBI Taxonomy" id="2730920"/>
    <lineage>
        <taxon>Bacteria</taxon>
        <taxon>Pseudomonadati</taxon>
        <taxon>Pseudomonadota</taxon>
        <taxon>Alphaproteobacteria</taxon>
        <taxon>Hyphomicrobiales</taxon>
        <taxon>Methylobacteriaceae</taxon>
        <taxon>Enterovirga</taxon>
    </lineage>
</organism>
<dbReference type="EMBL" id="JABEPP010000001">
    <property type="protein sequence ID" value="NNM70870.1"/>
    <property type="molecule type" value="Genomic_DNA"/>
</dbReference>
<dbReference type="AlphaFoldDB" id="A0A849I404"/>
<dbReference type="CDD" id="cd06261">
    <property type="entry name" value="TM_PBP2"/>
    <property type="match status" value="1"/>
</dbReference>
<protein>
    <submittedName>
        <fullName evidence="12">Amino acid ABC transporter permease</fullName>
    </submittedName>
</protein>